<dbReference type="Proteomes" id="UP000014155">
    <property type="component" value="Unassembled WGS sequence"/>
</dbReference>
<dbReference type="PATRIC" id="fig|1195236.3.peg.4013"/>
<organism evidence="1 2">
    <name type="scientific">Ruminiclostridium cellobioparum subsp. termitidis CT1112</name>
    <dbReference type="NCBI Taxonomy" id="1195236"/>
    <lineage>
        <taxon>Bacteria</taxon>
        <taxon>Bacillati</taxon>
        <taxon>Bacillota</taxon>
        <taxon>Clostridia</taxon>
        <taxon>Eubacteriales</taxon>
        <taxon>Oscillospiraceae</taxon>
        <taxon>Ruminiclostridium</taxon>
    </lineage>
</organism>
<evidence type="ECO:0000313" key="2">
    <source>
        <dbReference type="Proteomes" id="UP000014155"/>
    </source>
</evidence>
<name>S0FJI6_RUMCE</name>
<sequence length="46" mass="5313">MKNILSTVGSCSITVVIFYIIKKIQDFLQSENEEDGNYKIDKEDDK</sequence>
<evidence type="ECO:0000313" key="1">
    <source>
        <dbReference type="EMBL" id="EMS70436.1"/>
    </source>
</evidence>
<protein>
    <submittedName>
        <fullName evidence="1">Uncharacterized protein</fullName>
    </submittedName>
</protein>
<dbReference type="EMBL" id="AORV01000054">
    <property type="protein sequence ID" value="EMS70436.1"/>
    <property type="molecule type" value="Genomic_DNA"/>
</dbReference>
<dbReference type="RefSeq" id="WP_004628313.1">
    <property type="nucleotide sequence ID" value="NZ_AORV01000054.1"/>
</dbReference>
<proteinExistence type="predicted"/>
<dbReference type="STRING" id="1195236.CTER_3797"/>
<comment type="caution">
    <text evidence="1">The sequence shown here is derived from an EMBL/GenBank/DDBJ whole genome shotgun (WGS) entry which is preliminary data.</text>
</comment>
<accession>S0FJI6</accession>
<dbReference type="AlphaFoldDB" id="S0FJI6"/>
<gene>
    <name evidence="1" type="ORF">CTER_3797</name>
</gene>
<keyword evidence="2" id="KW-1185">Reference proteome</keyword>
<reference evidence="1 2" key="1">
    <citation type="journal article" date="2013" name="Genome Announc.">
        <title>Draft Genome Sequence of the Cellulolytic, Mesophilic, Anaerobic Bacterium Clostridium termitidis Strain CT1112 (DSM 5398).</title>
        <authorList>
            <person name="Lal S."/>
            <person name="Ramachandran U."/>
            <person name="Zhang X."/>
            <person name="Munir R."/>
            <person name="Sparling R."/>
            <person name="Levin D.B."/>
        </authorList>
    </citation>
    <scope>NUCLEOTIDE SEQUENCE [LARGE SCALE GENOMIC DNA]</scope>
    <source>
        <strain evidence="1 2">CT1112</strain>
    </source>
</reference>